<reference evidence="1" key="1">
    <citation type="submission" date="2020-10" db="EMBL/GenBank/DDBJ databases">
        <authorList>
            <person name="Gilroy R."/>
        </authorList>
    </citation>
    <scope>NUCLEOTIDE SEQUENCE</scope>
    <source>
        <strain evidence="1">ChiSxjej1B13-7041</strain>
    </source>
</reference>
<reference evidence="1" key="2">
    <citation type="journal article" date="2021" name="PeerJ">
        <title>Extensive microbial diversity within the chicken gut microbiome revealed by metagenomics and culture.</title>
        <authorList>
            <person name="Gilroy R."/>
            <person name="Ravi A."/>
            <person name="Getino M."/>
            <person name="Pursley I."/>
            <person name="Horton D.L."/>
            <person name="Alikhan N.F."/>
            <person name="Baker D."/>
            <person name="Gharbi K."/>
            <person name="Hall N."/>
            <person name="Watson M."/>
            <person name="Adriaenssens E.M."/>
            <person name="Foster-Nyarko E."/>
            <person name="Jarju S."/>
            <person name="Secka A."/>
            <person name="Antonio M."/>
            <person name="Oren A."/>
            <person name="Chaudhuri R.R."/>
            <person name="La Ragione R."/>
            <person name="Hildebrand F."/>
            <person name="Pallen M.J."/>
        </authorList>
    </citation>
    <scope>NUCLEOTIDE SEQUENCE</scope>
    <source>
        <strain evidence="1">ChiSxjej1B13-7041</strain>
    </source>
</reference>
<organism evidence="1 2">
    <name type="scientific">Candidatus Egerieimonas intestinavium</name>
    <dbReference type="NCBI Taxonomy" id="2840777"/>
    <lineage>
        <taxon>Bacteria</taxon>
        <taxon>Bacillati</taxon>
        <taxon>Bacillota</taxon>
        <taxon>Clostridia</taxon>
        <taxon>Lachnospirales</taxon>
        <taxon>Lachnospiraceae</taxon>
        <taxon>Lachnospiraceae incertae sedis</taxon>
        <taxon>Candidatus Egerieimonas</taxon>
    </lineage>
</organism>
<dbReference type="GO" id="GO:0006355">
    <property type="term" value="P:regulation of DNA-templated transcription"/>
    <property type="evidence" value="ECO:0007669"/>
    <property type="project" value="InterPro"/>
</dbReference>
<dbReference type="Gene3D" id="1.10.1220.10">
    <property type="entry name" value="Met repressor-like"/>
    <property type="match status" value="1"/>
</dbReference>
<gene>
    <name evidence="1" type="ORF">IAB98_00900</name>
</gene>
<sequence length="62" mass="7103">MPVSEAQKRATAKFEKERYDKILTRFPKGTKEKILSTGAESLNSFIISAVNEKIEKEMLKNE</sequence>
<protein>
    <submittedName>
        <fullName evidence="1">Uncharacterized protein</fullName>
    </submittedName>
</protein>
<dbReference type="EMBL" id="DVHU01000008">
    <property type="protein sequence ID" value="HIR91962.1"/>
    <property type="molecule type" value="Genomic_DNA"/>
</dbReference>
<accession>A0A9D1JF95</accession>
<dbReference type="AlphaFoldDB" id="A0A9D1JF95"/>
<dbReference type="Proteomes" id="UP000886841">
    <property type="component" value="Unassembled WGS sequence"/>
</dbReference>
<proteinExistence type="predicted"/>
<name>A0A9D1JF95_9FIRM</name>
<evidence type="ECO:0000313" key="2">
    <source>
        <dbReference type="Proteomes" id="UP000886841"/>
    </source>
</evidence>
<dbReference type="InterPro" id="IPR013321">
    <property type="entry name" value="Arc_rbn_hlx_hlx"/>
</dbReference>
<comment type="caution">
    <text evidence="1">The sequence shown here is derived from an EMBL/GenBank/DDBJ whole genome shotgun (WGS) entry which is preliminary data.</text>
</comment>
<evidence type="ECO:0000313" key="1">
    <source>
        <dbReference type="EMBL" id="HIR91962.1"/>
    </source>
</evidence>